<dbReference type="GeneID" id="64466806"/>
<gene>
    <name evidence="1" type="ORF">PMA4326_007100</name>
</gene>
<name>A0A8T8BYQ1_PSEYM</name>
<dbReference type="AlphaFoldDB" id="A0A8T8BYQ1"/>
<reference evidence="1 2" key="1">
    <citation type="journal article" date="2011" name="PLoS Pathog.">
        <title>Dynamic evolution of pathogenicity revealed by sequencing and comparative genomics of 19 Pseudomonas syringae isolates.</title>
        <authorList>
            <person name="Baltrus D.A."/>
            <person name="Nishimura M.T."/>
            <person name="Romanchuk A."/>
            <person name="Chang J.H."/>
            <person name="Mukhtar M.S."/>
            <person name="Cherkis K."/>
            <person name="Roach J."/>
            <person name="Grant S.R."/>
            <person name="Jones C.D."/>
            <person name="Dangl J.L."/>
        </authorList>
    </citation>
    <scope>NUCLEOTIDE SEQUENCE [LARGE SCALE GENOMIC DNA]</scope>
    <source>
        <strain evidence="1 2">ES4326</strain>
    </source>
</reference>
<dbReference type="RefSeq" id="WP_138936869.1">
    <property type="nucleotide sequence ID" value="NZ_CP047260.1"/>
</dbReference>
<protein>
    <submittedName>
        <fullName evidence="1">Uncharacterized protein</fullName>
    </submittedName>
</protein>
<evidence type="ECO:0000313" key="1">
    <source>
        <dbReference type="EMBL" id="QHE96401.1"/>
    </source>
</evidence>
<proteinExistence type="predicted"/>
<organism evidence="1 2">
    <name type="scientific">Pseudomonas syringae pv. maculicola str. ES4326</name>
    <dbReference type="NCBI Taxonomy" id="629265"/>
    <lineage>
        <taxon>Bacteria</taxon>
        <taxon>Pseudomonadati</taxon>
        <taxon>Pseudomonadota</taxon>
        <taxon>Gammaproteobacteria</taxon>
        <taxon>Pseudomonadales</taxon>
        <taxon>Pseudomonadaceae</taxon>
        <taxon>Pseudomonas</taxon>
    </lineage>
</organism>
<evidence type="ECO:0000313" key="2">
    <source>
        <dbReference type="Proteomes" id="UP000003811"/>
    </source>
</evidence>
<accession>A0A8T8BYQ1</accession>
<dbReference type="Proteomes" id="UP000003811">
    <property type="component" value="Chromosome"/>
</dbReference>
<sequence>MTRNESASVPFLQAVQKKPSANRLLEMGQVHCRPVRASKFSRTVAVSKSLLSNEFAAGTAFNLPNQGPALRNICFPVQVL</sequence>
<dbReference type="EMBL" id="CP047260">
    <property type="protein sequence ID" value="QHE96401.1"/>
    <property type="molecule type" value="Genomic_DNA"/>
</dbReference>